<evidence type="ECO:0000313" key="5">
    <source>
        <dbReference type="Proteomes" id="UP000477722"/>
    </source>
</evidence>
<feature type="chain" id="PRO_5026135927" description="Secreted protein" evidence="3">
    <location>
        <begin position="22"/>
        <end position="222"/>
    </location>
</feature>
<evidence type="ECO:0000256" key="3">
    <source>
        <dbReference type="SAM" id="SignalP"/>
    </source>
</evidence>
<evidence type="ECO:0008006" key="6">
    <source>
        <dbReference type="Google" id="ProtNLM"/>
    </source>
</evidence>
<evidence type="ECO:0000256" key="2">
    <source>
        <dbReference type="SAM" id="Phobius"/>
    </source>
</evidence>
<keyword evidence="2" id="KW-0472">Membrane</keyword>
<keyword evidence="2" id="KW-0812">Transmembrane</keyword>
<keyword evidence="5" id="KW-1185">Reference proteome</keyword>
<comment type="caution">
    <text evidence="4">The sequence shown here is derived from an EMBL/GenBank/DDBJ whole genome shotgun (WGS) entry which is preliminary data.</text>
</comment>
<protein>
    <recommendedName>
        <fullName evidence="6">Secreted protein</fullName>
    </recommendedName>
</protein>
<evidence type="ECO:0000313" key="4">
    <source>
        <dbReference type="EMBL" id="NGO73404.1"/>
    </source>
</evidence>
<accession>A0A6G4X9H7</accession>
<dbReference type="NCBIfam" id="NF040672">
    <property type="entry name" value="SCO2322_fam"/>
    <property type="match status" value="1"/>
</dbReference>
<feature type="signal peptide" evidence="3">
    <location>
        <begin position="1"/>
        <end position="21"/>
    </location>
</feature>
<feature type="transmembrane region" description="Helical" evidence="2">
    <location>
        <begin position="197"/>
        <end position="215"/>
    </location>
</feature>
<organism evidence="4 5">
    <name type="scientific">Streptomyces boncukensis</name>
    <dbReference type="NCBI Taxonomy" id="2711219"/>
    <lineage>
        <taxon>Bacteria</taxon>
        <taxon>Bacillati</taxon>
        <taxon>Actinomycetota</taxon>
        <taxon>Actinomycetes</taxon>
        <taxon>Kitasatosporales</taxon>
        <taxon>Streptomycetaceae</taxon>
        <taxon>Streptomyces</taxon>
    </lineage>
</organism>
<feature type="region of interest" description="Disordered" evidence="1">
    <location>
        <begin position="162"/>
        <end position="194"/>
    </location>
</feature>
<dbReference type="EMBL" id="JAAKZZ010000721">
    <property type="protein sequence ID" value="NGO73404.1"/>
    <property type="molecule type" value="Genomic_DNA"/>
</dbReference>
<dbReference type="InterPro" id="IPR047703">
    <property type="entry name" value="SCO2322-like"/>
</dbReference>
<sequence length="222" mass="22558">MLSALPLALAAAGTGAGTAQAADKASYRYWSLWERNDGAWTYGDKGPSVLRPGDGDVVGFRFAVTEDSGDAAQPRGKPGFEAACAGTEPKSGSKRIALRIDFGTGRDAPQGETPPEPRTACARIDAKGSAADALAAVAKPLRYNSDALLCAIDGYPAKGCAEQVSGNGESSRDGSGNQDRDQDDGAGDGDGGMSSGIGVAAGLAAVAVLGVAALWQARRRRQ</sequence>
<reference evidence="4 5" key="1">
    <citation type="submission" date="2020-02" db="EMBL/GenBank/DDBJ databases">
        <title>Whole-genome analyses of novel actinobacteria.</title>
        <authorList>
            <person name="Sahin N."/>
            <person name="Tatar D."/>
        </authorList>
    </citation>
    <scope>NUCLEOTIDE SEQUENCE [LARGE SCALE GENOMIC DNA]</scope>
    <source>
        <strain evidence="4 5">SB3404</strain>
    </source>
</reference>
<feature type="compositionally biased region" description="Polar residues" evidence="1">
    <location>
        <begin position="164"/>
        <end position="175"/>
    </location>
</feature>
<keyword evidence="3" id="KW-0732">Signal</keyword>
<keyword evidence="2" id="KW-1133">Transmembrane helix</keyword>
<evidence type="ECO:0000256" key="1">
    <source>
        <dbReference type="SAM" id="MobiDB-lite"/>
    </source>
</evidence>
<name>A0A6G4X9H7_9ACTN</name>
<dbReference type="AlphaFoldDB" id="A0A6G4X9H7"/>
<dbReference type="Proteomes" id="UP000477722">
    <property type="component" value="Unassembled WGS sequence"/>
</dbReference>
<gene>
    <name evidence="4" type="ORF">G5C65_34755</name>
</gene>
<proteinExistence type="predicted"/>